<dbReference type="Proteomes" id="UP000793456">
    <property type="component" value="Chromosome I"/>
</dbReference>
<evidence type="ECO:0000313" key="1">
    <source>
        <dbReference type="EMBL" id="TMS23331.1"/>
    </source>
</evidence>
<accession>A0ACD3RUN2</accession>
<gene>
    <name evidence="1" type="ORF">E3U43_008637</name>
</gene>
<protein>
    <submittedName>
        <fullName evidence="1">Uncharacterized protein</fullName>
    </submittedName>
</protein>
<reference evidence="1" key="1">
    <citation type="submission" date="2018-11" db="EMBL/GenBank/DDBJ databases">
        <title>The sequence and de novo assembly of Larimichthys crocea genome using PacBio and Hi-C technologies.</title>
        <authorList>
            <person name="Xu P."/>
            <person name="Chen B."/>
            <person name="Zhou Z."/>
            <person name="Ke Q."/>
            <person name="Wu Y."/>
            <person name="Bai H."/>
            <person name="Pu F."/>
        </authorList>
    </citation>
    <scope>NUCLEOTIDE SEQUENCE</scope>
    <source>
        <tissue evidence="1">Muscle</tissue>
    </source>
</reference>
<evidence type="ECO:0000313" key="2">
    <source>
        <dbReference type="Proteomes" id="UP000793456"/>
    </source>
</evidence>
<proteinExistence type="predicted"/>
<dbReference type="EMBL" id="CM011674">
    <property type="protein sequence ID" value="TMS23331.1"/>
    <property type="molecule type" value="Genomic_DNA"/>
</dbReference>
<comment type="caution">
    <text evidence="1">The sequence shown here is derived from an EMBL/GenBank/DDBJ whole genome shotgun (WGS) entry which is preliminary data.</text>
</comment>
<name>A0ACD3RUN2_LARCR</name>
<sequence length="180" mass="20488">MWLVSSSGPTLCVTPVEVSKLDGSQRRVLFDTDLINPRPIVTNPAYGRLYWADWNRDGPKIEMSNMDGTDRTVLVKDDLGLPNGLTFDLDNQQLCWADAGTRKVECMDPHRRLRRQIVEGIQYPFGLVSFGRNLYYTDWRREAGGRCGPSIRERDRRVSAAETLSAVRHHHDTHAMSTSL</sequence>
<organism evidence="1 2">
    <name type="scientific">Larimichthys crocea</name>
    <name type="common">Large yellow croaker</name>
    <name type="synonym">Pseudosciaena crocea</name>
    <dbReference type="NCBI Taxonomy" id="215358"/>
    <lineage>
        <taxon>Eukaryota</taxon>
        <taxon>Metazoa</taxon>
        <taxon>Chordata</taxon>
        <taxon>Craniata</taxon>
        <taxon>Vertebrata</taxon>
        <taxon>Euteleostomi</taxon>
        <taxon>Actinopterygii</taxon>
        <taxon>Neopterygii</taxon>
        <taxon>Teleostei</taxon>
        <taxon>Neoteleostei</taxon>
        <taxon>Acanthomorphata</taxon>
        <taxon>Eupercaria</taxon>
        <taxon>Sciaenidae</taxon>
        <taxon>Larimichthys</taxon>
    </lineage>
</organism>
<keyword evidence="2" id="KW-1185">Reference proteome</keyword>